<dbReference type="Proteomes" id="UP000452235">
    <property type="component" value="Unassembled WGS sequence"/>
</dbReference>
<dbReference type="EMBL" id="BLJY01000001">
    <property type="protein sequence ID" value="GFF12103.1"/>
    <property type="molecule type" value="Genomic_DNA"/>
</dbReference>
<evidence type="ECO:0000313" key="1">
    <source>
        <dbReference type="EMBL" id="GFF12103.1"/>
    </source>
</evidence>
<dbReference type="Gene3D" id="3.30.420.40">
    <property type="match status" value="1"/>
</dbReference>
<dbReference type="GO" id="GO:0005524">
    <property type="term" value="F:ATP binding"/>
    <property type="evidence" value="ECO:0007669"/>
    <property type="project" value="InterPro"/>
</dbReference>
<dbReference type="VEuPathDB" id="FungiDB:ATEG_08117"/>
<proteinExistence type="predicted"/>
<dbReference type="PANTHER" id="PTHR14187:SF5">
    <property type="entry name" value="HEAT SHOCK 70 KDA PROTEIN 12A"/>
    <property type="match status" value="1"/>
</dbReference>
<sequence length="514" mass="57676">MESKNAIVVGIDFGTTYSGVAWALRDGEDVEVISTWPAAGSRTTPKAPSTILYDKNVIHWGYQTGDMAGTIQGVKLLLDDSHKPKYQPAAEARDFIRERETTPVRVASDYLCKLVAHAKDTLDRRFGSAVQFMGLEYVLTVPAVWSDMAKSASIVAAEEAGIPARHLTLVSEPEAAALHCLQSIQPNTIEKGDVVVVCDAGGGTVDLISYSVKSTNPLRLEEETEGTGVVCGSASLDERFKKHLKKRFGRKFEKIPRQSKQMAMKYWMETIKPNFTGQDGYPWCEKGKLEGDYFIPVPGTSDRWARDLDNGFLSISADTVKKIFDPVVQQVEGLVDHQMGGLSSRGKPLPKALLLVGGFGPSEYLFQRLKRRWSAVVQGAVQYGLCGNRVEKRIARKNYGISIHRPLDNQSPRKHDTDIYWCELQEMWKMRNCMEWYIHKPPNKFNTGKEVFKSCDMSADLRSIPVDLFEKRTNSKGKEYYVVKYEIHMTPKSASILFELVRDGKTYGAAYARY</sequence>
<evidence type="ECO:0000313" key="2">
    <source>
        <dbReference type="Proteomes" id="UP000452235"/>
    </source>
</evidence>
<reference evidence="1 2" key="1">
    <citation type="submission" date="2020-01" db="EMBL/GenBank/DDBJ databases">
        <title>Aspergillus terreus IFO 6365 whole genome shotgun sequence.</title>
        <authorList>
            <person name="Kanamasa S."/>
            <person name="Takahashi H."/>
        </authorList>
    </citation>
    <scope>NUCLEOTIDE SEQUENCE [LARGE SCALE GENOMIC DNA]</scope>
    <source>
        <strain evidence="1 2">IFO 6365</strain>
    </source>
</reference>
<dbReference type="GO" id="GO:0140662">
    <property type="term" value="F:ATP-dependent protein folding chaperone"/>
    <property type="evidence" value="ECO:0007669"/>
    <property type="project" value="InterPro"/>
</dbReference>
<name>A0A5M3YL82_ASPTE</name>
<organism evidence="1 2">
    <name type="scientific">Aspergillus terreus</name>
    <dbReference type="NCBI Taxonomy" id="33178"/>
    <lineage>
        <taxon>Eukaryota</taxon>
        <taxon>Fungi</taxon>
        <taxon>Dikarya</taxon>
        <taxon>Ascomycota</taxon>
        <taxon>Pezizomycotina</taxon>
        <taxon>Eurotiomycetes</taxon>
        <taxon>Eurotiomycetidae</taxon>
        <taxon>Eurotiales</taxon>
        <taxon>Aspergillaceae</taxon>
        <taxon>Aspergillus</taxon>
        <taxon>Aspergillus subgen. Circumdati</taxon>
    </lineage>
</organism>
<dbReference type="AlphaFoldDB" id="A0A5M3YL82"/>
<comment type="caution">
    <text evidence="1">The sequence shown here is derived from an EMBL/GenBank/DDBJ whole genome shotgun (WGS) entry which is preliminary data.</text>
</comment>
<dbReference type="PANTHER" id="PTHR14187">
    <property type="entry name" value="ALPHA KINASE/ELONGATION FACTOR 2 KINASE"/>
    <property type="match status" value="1"/>
</dbReference>
<dbReference type="InterPro" id="IPR043129">
    <property type="entry name" value="ATPase_NBD"/>
</dbReference>
<dbReference type="PRINTS" id="PR00301">
    <property type="entry name" value="HEATSHOCK70"/>
</dbReference>
<dbReference type="SUPFAM" id="SSF53067">
    <property type="entry name" value="Actin-like ATPase domain"/>
    <property type="match status" value="2"/>
</dbReference>
<dbReference type="InterPro" id="IPR013126">
    <property type="entry name" value="Hsp_70_fam"/>
</dbReference>
<dbReference type="Pfam" id="PF00012">
    <property type="entry name" value="HSP70"/>
    <property type="match status" value="1"/>
</dbReference>
<gene>
    <name evidence="1" type="ORF">ATEIFO6365_0001032600</name>
</gene>
<dbReference type="CDD" id="cd10170">
    <property type="entry name" value="ASKHA_NBD_HSP70"/>
    <property type="match status" value="1"/>
</dbReference>
<dbReference type="OrthoDB" id="2963168at2759"/>
<accession>A0A5M3YL82</accession>
<keyword evidence="2" id="KW-1185">Reference proteome</keyword>
<protein>
    <submittedName>
        <fullName evidence="1">Actin-like ATPase-domain-containing protein</fullName>
    </submittedName>
</protein>